<evidence type="ECO:0000313" key="2">
    <source>
        <dbReference type="RefSeq" id="XP_059606928.1"/>
    </source>
</evidence>
<reference evidence="2" key="1">
    <citation type="submission" date="2025-02" db="EMBL/GenBank/DDBJ databases">
        <authorList>
            <consortium name="NCBI Genome Project"/>
        </authorList>
    </citation>
    <scope>NUCLEOTIDE SEQUENCE</scope>
</reference>
<protein>
    <submittedName>
        <fullName evidence="2">Uncharacterized protein</fullName>
    </submittedName>
</protein>
<feature type="transmembrane region" description="Helical" evidence="1">
    <location>
        <begin position="6"/>
        <end position="30"/>
    </location>
</feature>
<gene>
    <name evidence="2" type="ORF">An08g07690</name>
</gene>
<evidence type="ECO:0000256" key="1">
    <source>
        <dbReference type="SAM" id="Phobius"/>
    </source>
</evidence>
<name>A0AAJ8C1M5_ASPNG</name>
<dbReference type="VEuPathDB" id="FungiDB:An08g07690"/>
<organism evidence="2">
    <name type="scientific">Aspergillus niger</name>
    <dbReference type="NCBI Taxonomy" id="5061"/>
    <lineage>
        <taxon>Eukaryota</taxon>
        <taxon>Fungi</taxon>
        <taxon>Dikarya</taxon>
        <taxon>Ascomycota</taxon>
        <taxon>Pezizomycotina</taxon>
        <taxon>Eurotiomycetes</taxon>
        <taxon>Eurotiomycetidae</taxon>
        <taxon>Eurotiales</taxon>
        <taxon>Aspergillaceae</taxon>
        <taxon>Aspergillus</taxon>
        <taxon>Aspergillus subgen. Circumdati</taxon>
    </lineage>
</organism>
<keyword evidence="1" id="KW-1133">Transmembrane helix</keyword>
<accession>A0AAJ8C1M5</accession>
<dbReference type="AlphaFoldDB" id="A0AAJ8C1M5"/>
<dbReference type="GeneID" id="84591748"/>
<sequence>MSRSPSYWPVLVPIPVPVPVPLFLFLLLLLPNWAGQDERTLQFLGGNSFPANREEEVVYSKRRITNDDGQLKKQKVIQSFSPSSSLWWEPIQVGTPHPLFLPEH</sequence>
<dbReference type="RefSeq" id="XP_059606928.1">
    <property type="nucleotide sequence ID" value="XM_059749196.1"/>
</dbReference>
<keyword evidence="1" id="KW-0472">Membrane</keyword>
<dbReference type="KEGG" id="ang:An08g07690"/>
<proteinExistence type="predicted"/>
<keyword evidence="1" id="KW-0812">Transmembrane</keyword>
<reference evidence="2" key="2">
    <citation type="submission" date="2025-08" db="UniProtKB">
        <authorList>
            <consortium name="RefSeq"/>
        </authorList>
    </citation>
    <scope>IDENTIFICATION</scope>
</reference>